<feature type="region of interest" description="Disordered" evidence="1">
    <location>
        <begin position="1"/>
        <end position="206"/>
    </location>
</feature>
<accession>A0A8H2ZLY4</accession>
<feature type="compositionally biased region" description="Low complexity" evidence="1">
    <location>
        <begin position="102"/>
        <end position="111"/>
    </location>
</feature>
<organism evidence="2 3">
    <name type="scientific">Sclerotinia trifoliorum</name>
    <dbReference type="NCBI Taxonomy" id="28548"/>
    <lineage>
        <taxon>Eukaryota</taxon>
        <taxon>Fungi</taxon>
        <taxon>Dikarya</taxon>
        <taxon>Ascomycota</taxon>
        <taxon>Pezizomycotina</taxon>
        <taxon>Leotiomycetes</taxon>
        <taxon>Helotiales</taxon>
        <taxon>Sclerotiniaceae</taxon>
        <taxon>Sclerotinia</taxon>
    </lineage>
</organism>
<name>A0A8H2ZLY4_9HELO</name>
<feature type="compositionally biased region" description="Basic and acidic residues" evidence="1">
    <location>
        <begin position="11"/>
        <end position="21"/>
    </location>
</feature>
<evidence type="ECO:0000313" key="2">
    <source>
        <dbReference type="EMBL" id="CAD6441925.1"/>
    </source>
</evidence>
<feature type="compositionally biased region" description="Basic and acidic residues" evidence="1">
    <location>
        <begin position="71"/>
        <end position="84"/>
    </location>
</feature>
<reference evidence="2" key="1">
    <citation type="submission" date="2020-10" db="EMBL/GenBank/DDBJ databases">
        <authorList>
            <person name="Kusch S."/>
        </authorList>
    </citation>
    <scope>NUCLEOTIDE SEQUENCE</scope>
    <source>
        <strain evidence="2">SwB9</strain>
    </source>
</reference>
<dbReference type="OrthoDB" id="3558594at2759"/>
<dbReference type="AlphaFoldDB" id="A0A8H2ZLY4"/>
<feature type="compositionally biased region" description="Low complexity" evidence="1">
    <location>
        <begin position="59"/>
        <end position="70"/>
    </location>
</feature>
<protein>
    <submittedName>
        <fullName evidence="2">7a2d2a2e-9fc4-4d91-9a49-0e4ddcb84c60</fullName>
    </submittedName>
</protein>
<feature type="compositionally biased region" description="Low complexity" evidence="1">
    <location>
        <begin position="134"/>
        <end position="144"/>
    </location>
</feature>
<evidence type="ECO:0000256" key="1">
    <source>
        <dbReference type="SAM" id="MobiDB-lite"/>
    </source>
</evidence>
<proteinExistence type="predicted"/>
<sequence>MSSRNRTVGHGRFESDGKVSEIIDMYGDMKVSRHTSRNTGSGDKIDPKTSRGRNAPHVSTWSASTASTASDGDRTSRVNSKRSELPIQSKGQAQGFEDKYFRPSSSVMRSPPRTPERRTSPSAKNRVIQGSDDNTTTKNTNRQNTLRDLEGNSEKPLPLTPGSRRRVETAAKALKDAQEERRQERNDNGRQAKTDKLPREPAPVRR</sequence>
<evidence type="ECO:0000313" key="3">
    <source>
        <dbReference type="Proteomes" id="UP000624404"/>
    </source>
</evidence>
<feature type="compositionally biased region" description="Basic and acidic residues" evidence="1">
    <location>
        <begin position="165"/>
        <end position="206"/>
    </location>
</feature>
<dbReference type="Proteomes" id="UP000624404">
    <property type="component" value="Unassembled WGS sequence"/>
</dbReference>
<gene>
    <name evidence="2" type="ORF">SCLTRI_LOCUS1717</name>
</gene>
<dbReference type="EMBL" id="CAJHIA010000007">
    <property type="protein sequence ID" value="CAD6441925.1"/>
    <property type="molecule type" value="Genomic_DNA"/>
</dbReference>
<comment type="caution">
    <text evidence="2">The sequence shown here is derived from an EMBL/GenBank/DDBJ whole genome shotgun (WGS) entry which is preliminary data.</text>
</comment>
<keyword evidence="3" id="KW-1185">Reference proteome</keyword>